<keyword evidence="2 6" id="KW-0349">Heme</keyword>
<organism evidence="8 9">
    <name type="scientific">Caballeronia insecticola</name>
    <dbReference type="NCBI Taxonomy" id="758793"/>
    <lineage>
        <taxon>Bacteria</taxon>
        <taxon>Pseudomonadati</taxon>
        <taxon>Pseudomonadota</taxon>
        <taxon>Betaproteobacteria</taxon>
        <taxon>Burkholderiales</taxon>
        <taxon>Burkholderiaceae</taxon>
        <taxon>Caballeronia</taxon>
    </lineage>
</organism>
<gene>
    <name evidence="8" type="ORF">BRPE64_ACDS06390</name>
</gene>
<dbReference type="OrthoDB" id="9814063at2"/>
<dbReference type="Gene3D" id="1.10.760.10">
    <property type="entry name" value="Cytochrome c-like domain"/>
    <property type="match status" value="1"/>
</dbReference>
<evidence type="ECO:0000313" key="8">
    <source>
        <dbReference type="EMBL" id="BAN22393.1"/>
    </source>
</evidence>
<dbReference type="KEGG" id="buo:BRPE64_ACDS06390"/>
<accession>R4WFH1</accession>
<protein>
    <submittedName>
        <fullName evidence="8">Cytochrome c class I</fullName>
    </submittedName>
</protein>
<dbReference type="PROSITE" id="PS51007">
    <property type="entry name" value="CYTC"/>
    <property type="match status" value="1"/>
</dbReference>
<evidence type="ECO:0000256" key="3">
    <source>
        <dbReference type="ARBA" id="ARBA00022723"/>
    </source>
</evidence>
<feature type="domain" description="Cytochrome c" evidence="7">
    <location>
        <begin position="34"/>
        <end position="120"/>
    </location>
</feature>
<keyword evidence="1" id="KW-0813">Transport</keyword>
<evidence type="ECO:0000256" key="1">
    <source>
        <dbReference type="ARBA" id="ARBA00022448"/>
    </source>
</evidence>
<dbReference type="GO" id="GO:0020037">
    <property type="term" value="F:heme binding"/>
    <property type="evidence" value="ECO:0007669"/>
    <property type="project" value="InterPro"/>
</dbReference>
<reference evidence="8 9" key="1">
    <citation type="journal article" date="2013" name="Genome Announc.">
        <title>Complete Genome Sequence of Burkholderia sp. Strain RPE64, Bacterial Symbiont of the Bean Bug Riptortus pedestris.</title>
        <authorList>
            <person name="Shibata T.F."/>
            <person name="Maeda T."/>
            <person name="Nikoh N."/>
            <person name="Yamaguchi K."/>
            <person name="Oshima K."/>
            <person name="Hattori M."/>
            <person name="Nishiyama T."/>
            <person name="Hasebe M."/>
            <person name="Fukatsu T."/>
            <person name="Kikuchi Y."/>
            <person name="Shigenobu S."/>
        </authorList>
    </citation>
    <scope>NUCLEOTIDE SEQUENCE [LARGE SCALE GENOMIC DNA]</scope>
</reference>
<dbReference type="InterPro" id="IPR002324">
    <property type="entry name" value="Cyt_c_ID"/>
</dbReference>
<keyword evidence="3 6" id="KW-0479">Metal-binding</keyword>
<evidence type="ECO:0000259" key="7">
    <source>
        <dbReference type="PROSITE" id="PS51007"/>
    </source>
</evidence>
<feature type="binding site" description="covalent" evidence="6">
    <location>
        <position position="98"/>
    </location>
    <ligand>
        <name>heme c</name>
        <dbReference type="ChEBI" id="CHEBI:61717"/>
    </ligand>
</feature>
<evidence type="ECO:0000256" key="6">
    <source>
        <dbReference type="PIRSR" id="PIRSR602324-1"/>
    </source>
</evidence>
<dbReference type="PATRIC" id="fig|758793.3.peg.639"/>
<dbReference type="AlphaFoldDB" id="R4WFH1"/>
<keyword evidence="4" id="KW-0249">Electron transport</keyword>
<dbReference type="EMBL" id="AP013058">
    <property type="protein sequence ID" value="BAN22393.1"/>
    <property type="molecule type" value="Genomic_DNA"/>
</dbReference>
<dbReference type="SUPFAM" id="SSF46626">
    <property type="entry name" value="Cytochrome c"/>
    <property type="match status" value="1"/>
</dbReference>
<dbReference type="PRINTS" id="PR00606">
    <property type="entry name" value="CYTCHROMECID"/>
</dbReference>
<evidence type="ECO:0000313" key="9">
    <source>
        <dbReference type="Proteomes" id="UP000013966"/>
    </source>
</evidence>
<sequence length="120" mass="12518">MNAKREGFVAGIAGIAGIALLAVLGTAHAQGNDMSMSTSMQGFAQSHNCMSCHSVSRTFMGPSFDSVAHRYAQVDGARATLARRIVEGGVGVWGPVPMPANTQISSDQAVALADWILSLR</sequence>
<feature type="binding site" description="covalent" evidence="6">
    <location>
        <position position="53"/>
    </location>
    <ligand>
        <name>heme c</name>
        <dbReference type="ChEBI" id="CHEBI:61717"/>
    </ligand>
</feature>
<comment type="PTM">
    <text evidence="6">Binds 1 heme c group covalently per subunit.</text>
</comment>
<dbReference type="HOGENOM" id="CLU_133112_1_0_4"/>
<dbReference type="GO" id="GO:0009055">
    <property type="term" value="F:electron transfer activity"/>
    <property type="evidence" value="ECO:0007669"/>
    <property type="project" value="InterPro"/>
</dbReference>
<dbReference type="InterPro" id="IPR036909">
    <property type="entry name" value="Cyt_c-like_dom_sf"/>
</dbReference>
<dbReference type="InterPro" id="IPR009056">
    <property type="entry name" value="Cyt_c-like_dom"/>
</dbReference>
<keyword evidence="5 6" id="KW-0408">Iron</keyword>
<evidence type="ECO:0000256" key="5">
    <source>
        <dbReference type="ARBA" id="ARBA00023004"/>
    </source>
</evidence>
<keyword evidence="9" id="KW-1185">Reference proteome</keyword>
<name>R4WFH1_9BURK</name>
<proteinExistence type="predicted"/>
<dbReference type="Pfam" id="PF00034">
    <property type="entry name" value="Cytochrom_C"/>
    <property type="match status" value="1"/>
</dbReference>
<evidence type="ECO:0000256" key="2">
    <source>
        <dbReference type="ARBA" id="ARBA00022617"/>
    </source>
</evidence>
<evidence type="ECO:0000256" key="4">
    <source>
        <dbReference type="ARBA" id="ARBA00022982"/>
    </source>
</evidence>
<dbReference type="GO" id="GO:0005506">
    <property type="term" value="F:iron ion binding"/>
    <property type="evidence" value="ECO:0007669"/>
    <property type="project" value="InterPro"/>
</dbReference>
<feature type="binding site" description="covalent" evidence="6">
    <location>
        <position position="49"/>
    </location>
    <ligand>
        <name>heme c</name>
        <dbReference type="ChEBI" id="CHEBI:61717"/>
    </ligand>
</feature>
<dbReference type="STRING" id="758793.BRPE64_ACDS06390"/>
<reference evidence="8 9" key="2">
    <citation type="journal article" date="2018" name="Int. J. Syst. Evol. Microbiol.">
        <title>Burkholderia insecticola sp. nov., a gut symbiotic bacterium of the bean bug Riptortus pedestris.</title>
        <authorList>
            <person name="Takeshita K."/>
            <person name="Tamaki H."/>
            <person name="Ohbayashi T."/>
            <person name="Meng X.-Y."/>
            <person name="Sone T."/>
            <person name="Mitani Y."/>
            <person name="Peeters C."/>
            <person name="Kikuchi Y."/>
            <person name="Vandamme P."/>
        </authorList>
    </citation>
    <scope>NUCLEOTIDE SEQUENCE [LARGE SCALE GENOMIC DNA]</scope>
    <source>
        <strain evidence="8">RPE64</strain>
    </source>
</reference>
<dbReference type="Proteomes" id="UP000013966">
    <property type="component" value="Chromosome 1"/>
</dbReference>
<dbReference type="RefSeq" id="WP_016344553.1">
    <property type="nucleotide sequence ID" value="NC_021287.1"/>
</dbReference>